<organism evidence="1">
    <name type="scientific">freshwater metagenome</name>
    <dbReference type="NCBI Taxonomy" id="449393"/>
    <lineage>
        <taxon>unclassified sequences</taxon>
        <taxon>metagenomes</taxon>
        <taxon>ecological metagenomes</taxon>
    </lineage>
</organism>
<name>A0A6J7R2E3_9ZZZZ</name>
<dbReference type="AlphaFoldDB" id="A0A6J7R2E3"/>
<proteinExistence type="predicted"/>
<sequence length="249" mass="26011">MTAAQISTEDFVREACPLIGNSGWAYYFAPHTQAKGAELGLVGMEFYVAGRGGPLGDCDGAALASAFGYFNPAVSGGAWESAKAKVSPRVAGKAHLECCAEHGRNKLSNISGLAAFVAAADAVNNAADPDGLTLYAAIKTEPLVSDLPGRAMQLVTVLREFRGSAHLLALRAMGIDSKTAHFVKRPNDVKMFGWTEADAPNIDDDLRARMVAAEELTDKLVAPAYGVLNAQARQDFLAGAQAIAAALAS</sequence>
<accession>A0A6J7R2E3</accession>
<dbReference type="Pfam" id="PF21863">
    <property type="entry name" value="HTH_67"/>
    <property type="match status" value="1"/>
</dbReference>
<gene>
    <name evidence="1" type="ORF">UFOPK4098_00858</name>
    <name evidence="2" type="ORF">UFOPK4347_01526</name>
</gene>
<dbReference type="EMBL" id="CAFBQU010000062">
    <property type="protein sequence ID" value="CAB5067624.1"/>
    <property type="molecule type" value="Genomic_DNA"/>
</dbReference>
<dbReference type="InterPro" id="IPR054058">
    <property type="entry name" value="HTH_67"/>
</dbReference>
<reference evidence="1" key="1">
    <citation type="submission" date="2020-05" db="EMBL/GenBank/DDBJ databases">
        <authorList>
            <person name="Chiriac C."/>
            <person name="Salcher M."/>
            <person name="Ghai R."/>
            <person name="Kavagutti S V."/>
        </authorList>
    </citation>
    <scope>NUCLEOTIDE SEQUENCE</scope>
</reference>
<dbReference type="EMBL" id="CAFBPN010000039">
    <property type="protein sequence ID" value="CAB5020904.1"/>
    <property type="molecule type" value="Genomic_DNA"/>
</dbReference>
<evidence type="ECO:0000313" key="2">
    <source>
        <dbReference type="EMBL" id="CAB5067624.1"/>
    </source>
</evidence>
<dbReference type="NCBIfam" id="NF047719">
    <property type="entry name" value="SCO6745_fam_HTH"/>
    <property type="match status" value="1"/>
</dbReference>
<protein>
    <submittedName>
        <fullName evidence="1">Unannotated protein</fullName>
    </submittedName>
</protein>
<evidence type="ECO:0000313" key="1">
    <source>
        <dbReference type="EMBL" id="CAB5020904.1"/>
    </source>
</evidence>